<keyword evidence="3" id="KW-1185">Reference proteome</keyword>
<dbReference type="EMBL" id="VLNR01000108">
    <property type="protein sequence ID" value="TSE03488.1"/>
    <property type="molecule type" value="Genomic_DNA"/>
</dbReference>
<dbReference type="Pfam" id="PF18942">
    <property type="entry name" value="DUF5689"/>
    <property type="match status" value="1"/>
</dbReference>
<dbReference type="InterPro" id="IPR043744">
    <property type="entry name" value="DUF5689"/>
</dbReference>
<comment type="caution">
    <text evidence="2">The sequence shown here is derived from an EMBL/GenBank/DDBJ whole genome shotgun (WGS) entry which is preliminary data.</text>
</comment>
<gene>
    <name evidence="2" type="ORF">FOF46_29155</name>
</gene>
<accession>A0A554VAY0</accession>
<name>A0A554VAY0_9FLAO</name>
<reference evidence="2 3" key="1">
    <citation type="submission" date="2019-07" db="EMBL/GenBank/DDBJ databases">
        <title>The draft genome sequence of Aquimarina algiphila M91.</title>
        <authorList>
            <person name="Meng X."/>
        </authorList>
    </citation>
    <scope>NUCLEOTIDE SEQUENCE [LARGE SCALE GENOMIC DNA]</scope>
    <source>
        <strain evidence="2 3">M91</strain>
    </source>
</reference>
<protein>
    <recommendedName>
        <fullName evidence="1">DUF5689 domain-containing protein</fullName>
    </recommendedName>
</protein>
<evidence type="ECO:0000259" key="1">
    <source>
        <dbReference type="Pfam" id="PF18942"/>
    </source>
</evidence>
<dbReference type="RefSeq" id="WP_143918972.1">
    <property type="nucleotide sequence ID" value="NZ_CANMIK010000103.1"/>
</dbReference>
<organism evidence="2 3">
    <name type="scientific">Aquimarina algiphila</name>
    <dbReference type="NCBI Taxonomy" id="2047982"/>
    <lineage>
        <taxon>Bacteria</taxon>
        <taxon>Pseudomonadati</taxon>
        <taxon>Bacteroidota</taxon>
        <taxon>Flavobacteriia</taxon>
        <taxon>Flavobacteriales</taxon>
        <taxon>Flavobacteriaceae</taxon>
        <taxon>Aquimarina</taxon>
    </lineage>
</organism>
<evidence type="ECO:0000313" key="2">
    <source>
        <dbReference type="EMBL" id="TSE03488.1"/>
    </source>
</evidence>
<evidence type="ECO:0000313" key="3">
    <source>
        <dbReference type="Proteomes" id="UP000318833"/>
    </source>
</evidence>
<dbReference type="NCBIfam" id="NF038128">
    <property type="entry name" value="choice_anch_J"/>
    <property type="match status" value="1"/>
</dbReference>
<proteinExistence type="predicted"/>
<dbReference type="AlphaFoldDB" id="A0A554VAY0"/>
<dbReference type="Proteomes" id="UP000318833">
    <property type="component" value="Unassembled WGS sequence"/>
</dbReference>
<sequence>MYITNIKKIFIVLISTCIFTTCSSEEEFKTPELVVDEPQIEGTIVTIDAILGVLGQELEKEGENAKVVFENTNNIIEGYVVSSDKASNFFKELVLQDTHTNPSSGVRVLIDDNPLFTTYEFGRKVYIKLDGLSLGIKNGIPTLGVSEGNDISAIPSFSIDKVVIRSAEIATIIPLEITLEDFTDKLLNLYIKIGNIQFNKNLVLKDNAFTFAAETNDKFDGERIVESCITGRTTVLSTSTFSDFKGLTLPSGQGSFEGILTKNFLGNRYNLVLNNPMGLVFDTETRCDPTVLECTIDSESTTVLFEEDFTDLKIKDLVNSGWININTNNGKLDYEIGDFDNNQYAQITGFRSKESLYEVWLITPDINLDISTNEFLNFDIQAGYDNGNIMEIFATNNFTGDPVTTIWTKLDATVPRGPLNAFGNFGSAGPIRLSCVEGVVRIGFRYIGGDPRATTRYHIDNIKVSGK</sequence>
<dbReference type="OrthoDB" id="1492759at2"/>
<feature type="domain" description="DUF5689" evidence="1">
    <location>
        <begin position="66"/>
        <end position="275"/>
    </location>
</feature>